<reference evidence="3" key="1">
    <citation type="journal article" date="2019" name="Int. J. Syst. Evol. Microbiol.">
        <title>The Global Catalogue of Microorganisms (GCM) 10K type strain sequencing project: providing services to taxonomists for standard genome sequencing and annotation.</title>
        <authorList>
            <consortium name="The Broad Institute Genomics Platform"/>
            <consortium name="The Broad Institute Genome Sequencing Center for Infectious Disease"/>
            <person name="Wu L."/>
            <person name="Ma J."/>
        </authorList>
    </citation>
    <scope>NUCLEOTIDE SEQUENCE [LARGE SCALE GENOMIC DNA]</scope>
    <source>
        <strain evidence="3">JCM 16923</strain>
    </source>
</reference>
<keyword evidence="3" id="KW-1185">Reference proteome</keyword>
<feature type="compositionally biased region" description="Polar residues" evidence="1">
    <location>
        <begin position="1"/>
        <end position="10"/>
    </location>
</feature>
<comment type="caution">
    <text evidence="2">The sequence shown here is derived from an EMBL/GenBank/DDBJ whole genome shotgun (WGS) entry which is preliminary data.</text>
</comment>
<accession>A0ABP7NZC4</accession>
<organism evidence="2 3">
    <name type="scientific">Gordonia caeni</name>
    <dbReference type="NCBI Taxonomy" id="1007097"/>
    <lineage>
        <taxon>Bacteria</taxon>
        <taxon>Bacillati</taxon>
        <taxon>Actinomycetota</taxon>
        <taxon>Actinomycetes</taxon>
        <taxon>Mycobacteriales</taxon>
        <taxon>Gordoniaceae</taxon>
        <taxon>Gordonia</taxon>
    </lineage>
</organism>
<evidence type="ECO:0000313" key="2">
    <source>
        <dbReference type="EMBL" id="GAA3957091.1"/>
    </source>
</evidence>
<name>A0ABP7NZC4_9ACTN</name>
<dbReference type="EMBL" id="BAAAZW010000004">
    <property type="protein sequence ID" value="GAA3957091.1"/>
    <property type="molecule type" value="Genomic_DNA"/>
</dbReference>
<dbReference type="Proteomes" id="UP001418444">
    <property type="component" value="Unassembled WGS sequence"/>
</dbReference>
<feature type="region of interest" description="Disordered" evidence="1">
    <location>
        <begin position="1"/>
        <end position="25"/>
    </location>
</feature>
<gene>
    <name evidence="2" type="ORF">GCM10022231_15260</name>
</gene>
<evidence type="ECO:0000256" key="1">
    <source>
        <dbReference type="SAM" id="MobiDB-lite"/>
    </source>
</evidence>
<sequence>MIGLPKSSSVMPVARHRERAPAASRPTVVVRDRRAGIVTSLIAVKGLLAVMGWDRKIGTGPEFTRGRQRDPRAAGPGSAPVRYRGRSWRS</sequence>
<proteinExistence type="predicted"/>
<evidence type="ECO:0000313" key="3">
    <source>
        <dbReference type="Proteomes" id="UP001418444"/>
    </source>
</evidence>
<protein>
    <submittedName>
        <fullName evidence="2">Uncharacterized protein</fullName>
    </submittedName>
</protein>
<feature type="region of interest" description="Disordered" evidence="1">
    <location>
        <begin position="59"/>
        <end position="90"/>
    </location>
</feature>